<dbReference type="EMBL" id="QYCN01000004">
    <property type="protein sequence ID" value="RIY12929.1"/>
    <property type="molecule type" value="Genomic_DNA"/>
</dbReference>
<sequence length="107" mass="12513">MPPMSPEVEQWIKASWIPRLRDSGIRRLALLLPADSYNMRVIEGLLWASATQVLPYEIQYFSELPAALDWVTDAELPTSEPDWSRHWHGPTMLRGQRLRWSRTNRAQ</sequence>
<name>A0A418R6F3_9BACT</name>
<gene>
    <name evidence="1" type="ORF">D0T11_04165</name>
</gene>
<dbReference type="RefSeq" id="WP_119654529.1">
    <property type="nucleotide sequence ID" value="NZ_QYCN01000004.1"/>
</dbReference>
<organism evidence="1 2">
    <name type="scientific">Hymenobacter rubripertinctus</name>
    <dbReference type="NCBI Taxonomy" id="2029981"/>
    <lineage>
        <taxon>Bacteria</taxon>
        <taxon>Pseudomonadati</taxon>
        <taxon>Bacteroidota</taxon>
        <taxon>Cytophagia</taxon>
        <taxon>Cytophagales</taxon>
        <taxon>Hymenobacteraceae</taxon>
        <taxon>Hymenobacter</taxon>
    </lineage>
</organism>
<comment type="caution">
    <text evidence="1">The sequence shown here is derived from an EMBL/GenBank/DDBJ whole genome shotgun (WGS) entry which is preliminary data.</text>
</comment>
<evidence type="ECO:0000313" key="1">
    <source>
        <dbReference type="EMBL" id="RIY12929.1"/>
    </source>
</evidence>
<keyword evidence="2" id="KW-1185">Reference proteome</keyword>
<dbReference type="Proteomes" id="UP000284250">
    <property type="component" value="Unassembled WGS sequence"/>
</dbReference>
<protein>
    <recommendedName>
        <fullName evidence="3">STAS/SEC14 domain-containing protein</fullName>
    </recommendedName>
</protein>
<reference evidence="1 2" key="1">
    <citation type="submission" date="2019-01" db="EMBL/GenBank/DDBJ databases">
        <title>Hymenobacter humicola sp. nov., isolated from soils in Antarctica.</title>
        <authorList>
            <person name="Sedlacek I."/>
            <person name="Holochova P."/>
            <person name="Kralova S."/>
            <person name="Pantucek R."/>
            <person name="Stankova E."/>
            <person name="Vrbovska V."/>
            <person name="Kristofova L."/>
            <person name="Svec P."/>
            <person name="Busse H.-J."/>
        </authorList>
    </citation>
    <scope>NUCLEOTIDE SEQUENCE [LARGE SCALE GENOMIC DNA]</scope>
    <source>
        <strain evidence="1 2">CCM 8852</strain>
    </source>
</reference>
<dbReference type="AlphaFoldDB" id="A0A418R6F3"/>
<proteinExistence type="predicted"/>
<dbReference type="OrthoDB" id="885044at2"/>
<evidence type="ECO:0008006" key="3">
    <source>
        <dbReference type="Google" id="ProtNLM"/>
    </source>
</evidence>
<evidence type="ECO:0000313" key="2">
    <source>
        <dbReference type="Proteomes" id="UP000284250"/>
    </source>
</evidence>
<accession>A0A418R6F3</accession>